<proteinExistence type="predicted"/>
<dbReference type="STRING" id="243365.CV_2770"/>
<dbReference type="eggNOG" id="ENOG502ZNQY">
    <property type="taxonomic scope" value="Bacteria"/>
</dbReference>
<protein>
    <submittedName>
        <fullName evidence="1">Uncharacterized protein</fullName>
    </submittedName>
</protein>
<dbReference type="Proteomes" id="UP000001424">
    <property type="component" value="Chromosome"/>
</dbReference>
<accession>Q7NUD0</accession>
<dbReference type="KEGG" id="cvi:CV_2770"/>
<dbReference type="EMBL" id="AE016825">
    <property type="protein sequence ID" value="AAQ60438.1"/>
    <property type="molecule type" value="Genomic_DNA"/>
</dbReference>
<evidence type="ECO:0000313" key="1">
    <source>
        <dbReference type="EMBL" id="AAQ60438.1"/>
    </source>
</evidence>
<dbReference type="HOGENOM" id="CLU_1657014_0_0_4"/>
<evidence type="ECO:0000313" key="2">
    <source>
        <dbReference type="Proteomes" id="UP000001424"/>
    </source>
</evidence>
<organism evidence="1 2">
    <name type="scientific">Chromobacterium violaceum (strain ATCC 12472 / DSM 30191 / JCM 1249 / CCUG 213 / NBRC 12614 / NCIMB 9131 / NCTC 9757 / MK)</name>
    <dbReference type="NCBI Taxonomy" id="243365"/>
    <lineage>
        <taxon>Bacteria</taxon>
        <taxon>Pseudomonadati</taxon>
        <taxon>Pseudomonadota</taxon>
        <taxon>Betaproteobacteria</taxon>
        <taxon>Neisseriales</taxon>
        <taxon>Chromobacteriaceae</taxon>
        <taxon>Chromobacterium</taxon>
    </lineage>
</organism>
<reference evidence="1 2" key="1">
    <citation type="journal article" date="2003" name="Proc. Natl. Acad. Sci. U.S.A.">
        <title>The complete genome sequence of Chromobacterium violaceum reveals remarkable and exploitable bacterial adaptability.</title>
        <authorList>
            <person name="Vasconcelos A.T.R."/>
            <person name="de Almeida D.F."/>
            <person name="Almeida F.C."/>
            <person name="de Almeida L.G.P."/>
            <person name="de Almeida R."/>
            <person name="Goncalves J.A.A."/>
            <person name="Andrade E.M."/>
            <person name="Antonio R.V."/>
            <person name="Araripe J."/>
            <person name="de Araujo M.F.F."/>
            <person name="Filho S.A."/>
            <person name="Azevedo V."/>
            <person name="Batista A.J."/>
            <person name="Bataus L.A.M."/>
            <person name="Batista J.S."/>
            <person name="Belo A."/>
            <person name="vander Berg C."/>
            <person name="Blamey J."/>
            <person name="Bogo M."/>
            <person name="Bonato S."/>
            <person name="Bordignon J."/>
            <person name="Brito C.A."/>
            <person name="Brocchi M."/>
            <person name="Burity H.A."/>
            <person name="Camargo A.A."/>
            <person name="Cardoso D.D.P."/>
            <person name="Carneiro N.P."/>
            <person name="Carraro D.M."/>
            <person name="Carvalho C.M.B."/>
            <person name="Cascardo J.C.M."/>
            <person name="Cavada B.S."/>
            <person name="Chueire L.M.O."/>
            <person name="Pasa T.B.C."/>
            <person name="Duran N."/>
            <person name="Fagundes N."/>
            <person name="Falcao C.L."/>
            <person name="Fantinatti F."/>
            <person name="Farias I.P."/>
            <person name="Felipe M.S.S."/>
            <person name="Ferrari L.P."/>
            <person name="Ferro J.A."/>
            <person name="Ferro M.I.T."/>
            <person name="Franco G.R."/>
            <person name="Freitas N.S.A."/>
            <person name="Furlan L.R."/>
            <person name="Gazzinelli R.T."/>
            <person name="Gomes E.A."/>
            <person name="Goncalves P.R."/>
            <person name="Grangeiro T.B."/>
            <person name="Grattapaglia D."/>
            <person name="Grisard E.C."/>
            <person name="Guimaraes C.T."/>
            <person name="Hanna E.S."/>
            <person name="Hungria M."/>
            <person name="Jardim S.N."/>
            <person name="Laurino J."/>
            <person name="Leoi L.C.T."/>
            <person name="Fassarella L."/>
            <person name="Lima A."/>
            <person name="Loureiro M.F."/>
            <person name="Lyra M.C.P."/>
            <person name="Macedo M."/>
            <person name="Madeira H.M.F."/>
            <person name="Manfio G.P."/>
            <person name="Maranhao A.Q."/>
            <person name="Martins W.S."/>
            <person name="di Mauro S.M.Z."/>
            <person name="de Medeiros S.R.B."/>
            <person name="Meissner R.D.V."/>
            <person name="Menck C.F.M."/>
            <person name="Moreira M.A.M."/>
            <person name="Nascimento F.F."/>
            <person name="Nicolas M.F."/>
            <person name="Oliveira J.G."/>
            <person name="Oliveira S.C."/>
            <person name="Paixao R.F.C."/>
            <person name="Parente J.A."/>
            <person name="Pedrosa F.O."/>
            <person name="Pena S.J.D."/>
            <person name="Perreira J.O."/>
            <person name="Perreira M."/>
            <person name="Pinto L.S.R.C."/>
            <person name="Pinto L.S."/>
            <person name="Porto J.I.R."/>
            <person name="Potrich D.P."/>
            <person name="Neto C.E.R."/>
            <person name="Reis A.M.M."/>
            <person name="Rigo L.U."/>
            <person name="Rondinelli E."/>
            <person name="dos Santos E.B.P."/>
            <person name="Santos F.R."/>
            <person name="Schneider M.P.C."/>
            <person name="Seuanez H.N."/>
            <person name="Silva A.M.R."/>
            <person name="da Silva A.L.C."/>
            <person name="Silva D.W."/>
            <person name="Silva R."/>
            <person name="Simoes I.C."/>
            <person name="Simon D."/>
            <person name="Soares C.M.A."/>
            <person name="Soares R.B.A."/>
            <person name="Souza E.M."/>
            <person name="Souza K.R.L."/>
            <person name="Souza R.C."/>
            <person name="Steffens M.B.R."/>
            <person name="Steindel M."/>
            <person name="Teixeira S.R."/>
            <person name="Urmenyi T."/>
            <person name="Vettore A."/>
            <person name="Wassem R."/>
            <person name="Zaha A."/>
            <person name="Simpson A.J.G."/>
        </authorList>
    </citation>
    <scope>NUCLEOTIDE SEQUENCE [LARGE SCALE GENOMIC DNA]</scope>
    <source>
        <strain evidence="2">ATCC 12472 / DSM 30191 / JCM 1249 / NBRC 12614 / NCIMB 9131 / NCTC 9757</strain>
    </source>
</reference>
<dbReference type="AlphaFoldDB" id="Q7NUD0"/>
<keyword evidence="2" id="KW-1185">Reference proteome</keyword>
<gene>
    <name evidence="1" type="ordered locus">CV_2770</name>
</gene>
<sequence length="145" mass="16375">MGDMKVIIKEVMASRLGIEPAHIRSYELDGLVYLTWADSLVVGAQCRICYSIIWVDQRVNPVLSEPKPNVVPDYGGGYYEYQKEKVHRFLASMPACPKCGGEDFDRFINNVNYPRFQSGKEFPKGVVSSDLIKEDASAVLVYFVE</sequence>
<name>Q7NUD0_CHRVO</name>